<dbReference type="GO" id="GO:0032259">
    <property type="term" value="P:methylation"/>
    <property type="evidence" value="ECO:0007669"/>
    <property type="project" value="UniProtKB-KW"/>
</dbReference>
<evidence type="ECO:0000256" key="4">
    <source>
        <dbReference type="ARBA" id="ARBA00033763"/>
    </source>
</evidence>
<dbReference type="GO" id="GO:0003723">
    <property type="term" value="F:RNA binding"/>
    <property type="evidence" value="ECO:0007669"/>
    <property type="project" value="TreeGrafter"/>
</dbReference>
<keyword evidence="1 6" id="KW-0489">Methyltransferase</keyword>
<keyword evidence="2 6" id="KW-0808">Transferase</keyword>
<dbReference type="EC" id="2.1.1.35" evidence="4"/>
<dbReference type="PANTHER" id="PTHR45904">
    <property type="entry name" value="TRNA (URACIL-5-)-METHYLTRANSFERASE"/>
    <property type="match status" value="1"/>
</dbReference>
<evidence type="ECO:0000313" key="8">
    <source>
        <dbReference type="WBParaSite" id="GPUH_0002094801-mRNA-1"/>
    </source>
</evidence>
<dbReference type="SUPFAM" id="SSF53335">
    <property type="entry name" value="S-adenosyl-L-methionine-dependent methyltransferases"/>
    <property type="match status" value="1"/>
</dbReference>
<dbReference type="Gene3D" id="2.40.50.1070">
    <property type="match status" value="2"/>
</dbReference>
<sequence>LKTSEVKNITRMGITVFFSLPTPHEAAAAVQVFNGFAMKGRVLRAKIAGPKPREINTAYVQESGGEQVRQTARERVTPLADKPYSEQLEIKMNDLKRTAANFVKGMIDARVQGANEINIDELIEPIRPSPRVTAYRNKCEFTIGRDIDENVCVGFVGGRFSQNQHYVVPVDSCDNISSHMKRVVKAFERFVIETGEALGCDMMMIVTVFPTEDSEREKELIRLVEERFLDLNNFFDENSRFRVTSLYWQRLANASDPPVYEHIAGAPYIYEMILGSRFRVSPSSFFQTNSAAAGVLYRTIAEKCGLCESGYLRTLGKANTGAGASGKDVKERPGNEKELDKKRKCETVMRVY</sequence>
<feature type="region of interest" description="Disordered" evidence="7">
    <location>
        <begin position="320"/>
        <end position="340"/>
    </location>
</feature>
<evidence type="ECO:0000256" key="3">
    <source>
        <dbReference type="ARBA" id="ARBA00022691"/>
    </source>
</evidence>
<dbReference type="PANTHER" id="PTHR45904:SF2">
    <property type="entry name" value="TRNA (URACIL-5-)-METHYLTRANSFERASE HOMOLOG A"/>
    <property type="match status" value="1"/>
</dbReference>
<proteinExistence type="inferred from homology"/>
<dbReference type="InterPro" id="IPR010280">
    <property type="entry name" value="U5_MeTrfase_fam"/>
</dbReference>
<dbReference type="GO" id="GO:0006396">
    <property type="term" value="P:RNA processing"/>
    <property type="evidence" value="ECO:0007669"/>
    <property type="project" value="InterPro"/>
</dbReference>
<comment type="caution">
    <text evidence="6">Lacks conserved residue(s) required for the propagation of feature annotation.</text>
</comment>
<feature type="binding site" evidence="6">
    <location>
        <position position="352"/>
    </location>
    <ligand>
        <name>S-adenosyl-L-methionine</name>
        <dbReference type="ChEBI" id="CHEBI:59789"/>
    </ligand>
</feature>
<feature type="compositionally biased region" description="Basic and acidic residues" evidence="7">
    <location>
        <begin position="327"/>
        <end position="340"/>
    </location>
</feature>
<dbReference type="AlphaFoldDB" id="A0A183EIY2"/>
<dbReference type="PROSITE" id="PS51687">
    <property type="entry name" value="SAM_MT_RNA_M5U"/>
    <property type="match status" value="1"/>
</dbReference>
<feature type="binding site" evidence="6">
    <location>
        <position position="287"/>
    </location>
    <ligand>
        <name>S-adenosyl-L-methionine</name>
        <dbReference type="ChEBI" id="CHEBI:59789"/>
    </ligand>
</feature>
<evidence type="ECO:0000256" key="2">
    <source>
        <dbReference type="ARBA" id="ARBA00022679"/>
    </source>
</evidence>
<dbReference type="InterPro" id="IPR045850">
    <property type="entry name" value="TRM2_met"/>
</dbReference>
<evidence type="ECO:0000256" key="1">
    <source>
        <dbReference type="ARBA" id="ARBA00022603"/>
    </source>
</evidence>
<reference evidence="8" key="1">
    <citation type="submission" date="2016-06" db="UniProtKB">
        <authorList>
            <consortium name="WormBaseParasite"/>
        </authorList>
    </citation>
    <scope>IDENTIFICATION</scope>
</reference>
<evidence type="ECO:0000256" key="6">
    <source>
        <dbReference type="PROSITE-ProRule" id="PRU01024"/>
    </source>
</evidence>
<organism evidence="8">
    <name type="scientific">Gongylonema pulchrum</name>
    <dbReference type="NCBI Taxonomy" id="637853"/>
    <lineage>
        <taxon>Eukaryota</taxon>
        <taxon>Metazoa</taxon>
        <taxon>Ecdysozoa</taxon>
        <taxon>Nematoda</taxon>
        <taxon>Chromadorea</taxon>
        <taxon>Rhabditida</taxon>
        <taxon>Spirurina</taxon>
        <taxon>Spiruromorpha</taxon>
        <taxon>Spiruroidea</taxon>
        <taxon>Gongylonematidae</taxon>
        <taxon>Gongylonema</taxon>
    </lineage>
</organism>
<keyword evidence="3 6" id="KW-0949">S-adenosyl-L-methionine</keyword>
<dbReference type="WBParaSite" id="GPUH_0002094801-mRNA-1">
    <property type="protein sequence ID" value="GPUH_0002094801-mRNA-1"/>
    <property type="gene ID" value="GPUH_0002094801"/>
</dbReference>
<accession>A0A183EIY2</accession>
<evidence type="ECO:0000256" key="7">
    <source>
        <dbReference type="SAM" id="MobiDB-lite"/>
    </source>
</evidence>
<comment type="catalytic activity">
    <reaction evidence="5">
        <text>uridine(54) in tRNA + S-adenosyl-L-methionine = 5-methyluridine(54) in tRNA + S-adenosyl-L-homocysteine + H(+)</text>
        <dbReference type="Rhea" id="RHEA:42712"/>
        <dbReference type="Rhea" id="RHEA-COMP:10167"/>
        <dbReference type="Rhea" id="RHEA-COMP:10193"/>
        <dbReference type="ChEBI" id="CHEBI:15378"/>
        <dbReference type="ChEBI" id="CHEBI:57856"/>
        <dbReference type="ChEBI" id="CHEBI:59789"/>
        <dbReference type="ChEBI" id="CHEBI:65315"/>
        <dbReference type="ChEBI" id="CHEBI:74447"/>
        <dbReference type="EC" id="2.1.1.35"/>
    </reaction>
    <physiologicalReaction direction="left-to-right" evidence="5">
        <dbReference type="Rhea" id="RHEA:42713"/>
    </physiologicalReaction>
</comment>
<evidence type="ECO:0000256" key="5">
    <source>
        <dbReference type="ARBA" id="ARBA00047278"/>
    </source>
</evidence>
<name>A0A183EIY2_9BILA</name>
<protein>
    <recommendedName>
        <fullName evidence="4">tRNA (uracil(54)-C(5))-methyltransferase</fullName>
        <ecNumber evidence="4">2.1.1.35</ecNumber>
    </recommendedName>
</protein>
<dbReference type="InterPro" id="IPR029063">
    <property type="entry name" value="SAM-dependent_MTases_sf"/>
</dbReference>
<dbReference type="GO" id="GO:0030697">
    <property type="term" value="F:tRNA (uracil(54)-C5)-methyltransferase activity, S-adenosyl methionine-dependent"/>
    <property type="evidence" value="ECO:0007669"/>
    <property type="project" value="UniProtKB-EC"/>
</dbReference>
<comment type="similarity">
    <text evidence="6">Belongs to the class I-like SAM-binding methyltransferase superfamily. RNA M5U methyltransferase family.</text>
</comment>